<comment type="caution">
    <text evidence="1">The sequence shown here is derived from an EMBL/GenBank/DDBJ whole genome shotgun (WGS) entry which is preliminary data.</text>
</comment>
<dbReference type="EMBL" id="JAHESE010000026">
    <property type="protein sequence ID" value="MBT1710764.1"/>
    <property type="molecule type" value="Genomic_DNA"/>
</dbReference>
<reference evidence="1 2" key="1">
    <citation type="submission" date="2021-05" db="EMBL/GenBank/DDBJ databases">
        <title>A Polyphasic approach of four new species of the genus Ohtaekwangia: Ohtaekwangia histidinii sp. nov., Ohtaekwangia cretensis sp. nov., Ohtaekwangia indiensis sp. nov., Ohtaekwangia reichenbachii sp. nov. from diverse environment.</title>
        <authorList>
            <person name="Octaviana S."/>
        </authorList>
    </citation>
    <scope>NUCLEOTIDE SEQUENCE [LARGE SCALE GENOMIC DNA]</scope>
    <source>
        <strain evidence="1 2">PWU5</strain>
    </source>
</reference>
<gene>
    <name evidence="1" type="ORF">KK062_21160</name>
</gene>
<dbReference type="RefSeq" id="WP_254086340.1">
    <property type="nucleotide sequence ID" value="NZ_JAHESE010000026.1"/>
</dbReference>
<evidence type="ECO:0000313" key="2">
    <source>
        <dbReference type="Proteomes" id="UP001319080"/>
    </source>
</evidence>
<sequence length="90" mass="10111">MKQELVQSLSAFRDAITKNGHADASKFLIEADDAVTNKGALNDIDSEYEEQLFELITDIEAIENVSAPNKERFDATVELIETTLYENDED</sequence>
<accession>A0AAP2E3A0</accession>
<keyword evidence="2" id="KW-1185">Reference proteome</keyword>
<proteinExistence type="predicted"/>
<organism evidence="1 2">
    <name type="scientific">Dawidia cretensis</name>
    <dbReference type="NCBI Taxonomy" id="2782350"/>
    <lineage>
        <taxon>Bacteria</taxon>
        <taxon>Pseudomonadati</taxon>
        <taxon>Bacteroidota</taxon>
        <taxon>Cytophagia</taxon>
        <taxon>Cytophagales</taxon>
        <taxon>Chryseotaleaceae</taxon>
        <taxon>Dawidia</taxon>
    </lineage>
</organism>
<protein>
    <submittedName>
        <fullName evidence="1">Uncharacterized protein</fullName>
    </submittedName>
</protein>
<dbReference type="AlphaFoldDB" id="A0AAP2E3A0"/>
<evidence type="ECO:0000313" key="1">
    <source>
        <dbReference type="EMBL" id="MBT1710764.1"/>
    </source>
</evidence>
<name>A0AAP2E3A0_9BACT</name>
<dbReference type="Proteomes" id="UP001319080">
    <property type="component" value="Unassembled WGS sequence"/>
</dbReference>